<gene>
    <name evidence="3" type="ORF">P0O24_03900</name>
</gene>
<dbReference type="Proteomes" id="UP001215956">
    <property type="component" value="Unassembled WGS sequence"/>
</dbReference>
<feature type="domain" description="M23ase beta-sheet core" evidence="2">
    <location>
        <begin position="45"/>
        <end position="125"/>
    </location>
</feature>
<proteinExistence type="predicted"/>
<dbReference type="RefSeq" id="WP_316968429.1">
    <property type="nucleotide sequence ID" value="NZ_JARFPL010000009.1"/>
</dbReference>
<reference evidence="3 4" key="1">
    <citation type="submission" date="2023-03" db="EMBL/GenBank/DDBJ databases">
        <title>Whole genome sequencing of Methanotrichaceae archaeon M04Ac.</title>
        <authorList>
            <person name="Khomyakova M.A."/>
            <person name="Merkel A.Y."/>
            <person name="Slobodkin A.I."/>
        </authorList>
    </citation>
    <scope>NUCLEOTIDE SEQUENCE [LARGE SCALE GENOMIC DNA]</scope>
    <source>
        <strain evidence="3 4">M04Ac</strain>
    </source>
</reference>
<dbReference type="SUPFAM" id="SSF51261">
    <property type="entry name" value="Duplicated hybrid motif"/>
    <property type="match status" value="1"/>
</dbReference>
<feature type="region of interest" description="Disordered" evidence="1">
    <location>
        <begin position="1"/>
        <end position="44"/>
    </location>
</feature>
<feature type="region of interest" description="Disordered" evidence="1">
    <location>
        <begin position="176"/>
        <end position="199"/>
    </location>
</feature>
<dbReference type="EMBL" id="JARFPL010000009">
    <property type="protein sequence ID" value="MDF0592722.1"/>
    <property type="molecule type" value="Genomic_DNA"/>
</dbReference>
<evidence type="ECO:0000313" key="3">
    <source>
        <dbReference type="EMBL" id="MDF0592722.1"/>
    </source>
</evidence>
<dbReference type="InterPro" id="IPR011055">
    <property type="entry name" value="Dup_hybrid_motif"/>
</dbReference>
<dbReference type="Pfam" id="PF01551">
    <property type="entry name" value="Peptidase_M23"/>
    <property type="match status" value="1"/>
</dbReference>
<accession>A0ABT5XDV3</accession>
<evidence type="ECO:0000313" key="4">
    <source>
        <dbReference type="Proteomes" id="UP001215956"/>
    </source>
</evidence>
<dbReference type="CDD" id="cd12797">
    <property type="entry name" value="M23_peptidase"/>
    <property type="match status" value="1"/>
</dbReference>
<evidence type="ECO:0000256" key="1">
    <source>
        <dbReference type="SAM" id="MobiDB-lite"/>
    </source>
</evidence>
<dbReference type="InterPro" id="IPR016047">
    <property type="entry name" value="M23ase_b-sheet_dom"/>
</dbReference>
<dbReference type="Gene3D" id="2.70.70.10">
    <property type="entry name" value="Glucose Permease (Domain IIA)"/>
    <property type="match status" value="1"/>
</dbReference>
<organism evidence="3 4">
    <name type="scientific">Candidatus Methanocrinis alkalitolerans</name>
    <dbReference type="NCBI Taxonomy" id="3033395"/>
    <lineage>
        <taxon>Archaea</taxon>
        <taxon>Methanobacteriati</taxon>
        <taxon>Methanobacteriota</taxon>
        <taxon>Stenosarchaea group</taxon>
        <taxon>Methanomicrobia</taxon>
        <taxon>Methanotrichales</taxon>
        <taxon>Methanotrichaceae</taxon>
        <taxon>Methanocrinis</taxon>
    </lineage>
</organism>
<sequence>MKRSPRSGPKKDEKTVAWPLPGDRIRRVPPPGSPGSFGEDRGDRRHCGVDIRATFGSEVVSIDDGLVSEVGSFTEADVVPYWNETFYVIVEEDGGQFVKFAELGEVEVRAGDRIRSGQRLGRVGSVLDPEKIDDGSPSYIRRLKDEGQVSMLHLEIYRSRPEPSDLYRGGNWFGTGKPKGLIDPTSRLDALSIQQDEAE</sequence>
<protein>
    <submittedName>
        <fullName evidence="3">M23 family metallopeptidase</fullName>
    </submittedName>
</protein>
<dbReference type="PANTHER" id="PTHR21666:SF285">
    <property type="entry name" value="M23 FAMILY METALLOPEPTIDASE"/>
    <property type="match status" value="1"/>
</dbReference>
<dbReference type="PANTHER" id="PTHR21666">
    <property type="entry name" value="PEPTIDASE-RELATED"/>
    <property type="match status" value="1"/>
</dbReference>
<evidence type="ECO:0000259" key="2">
    <source>
        <dbReference type="Pfam" id="PF01551"/>
    </source>
</evidence>
<dbReference type="InterPro" id="IPR050570">
    <property type="entry name" value="Cell_wall_metabolism_enzyme"/>
</dbReference>
<comment type="caution">
    <text evidence="3">The sequence shown here is derived from an EMBL/GenBank/DDBJ whole genome shotgun (WGS) entry which is preliminary data.</text>
</comment>
<keyword evidence="4" id="KW-1185">Reference proteome</keyword>
<name>A0ABT5XDV3_9EURY</name>